<feature type="signal peptide" evidence="1">
    <location>
        <begin position="1"/>
        <end position="23"/>
    </location>
</feature>
<dbReference type="SUPFAM" id="SSF49354">
    <property type="entry name" value="PapD-like"/>
    <property type="match status" value="1"/>
</dbReference>
<feature type="chain" id="PRO_5043997683" evidence="1">
    <location>
        <begin position="24"/>
        <end position="239"/>
    </location>
</feature>
<dbReference type="InterPro" id="IPR008962">
    <property type="entry name" value="PapD-like_sf"/>
</dbReference>
<keyword evidence="1" id="KW-0732">Signal</keyword>
<accession>A0AAU7TY05</accession>
<name>A0AAU7TY05_9GAMM</name>
<dbReference type="Gene3D" id="2.60.40.10">
    <property type="entry name" value="Immunoglobulins"/>
    <property type="match status" value="1"/>
</dbReference>
<gene>
    <name evidence="2" type="ORF">AAF463_03635</name>
</gene>
<dbReference type="AlphaFoldDB" id="A0AAU7TY05"/>
<dbReference type="RefSeq" id="WP_350261543.1">
    <property type="nucleotide sequence ID" value="NZ_CP158292.1"/>
</dbReference>
<evidence type="ECO:0000313" key="2">
    <source>
        <dbReference type="EMBL" id="XBV45440.1"/>
    </source>
</evidence>
<protein>
    <submittedName>
        <fullName evidence="2">Fimbrial protein</fullName>
    </submittedName>
</protein>
<dbReference type="InterPro" id="IPR013783">
    <property type="entry name" value="Ig-like_fold"/>
</dbReference>
<organism evidence="2">
    <name type="scientific">Pantoea sp. BJ2</name>
    <dbReference type="NCBI Taxonomy" id="3141322"/>
    <lineage>
        <taxon>Bacteria</taxon>
        <taxon>Pseudomonadati</taxon>
        <taxon>Pseudomonadota</taxon>
        <taxon>Gammaproteobacteria</taxon>
        <taxon>Enterobacterales</taxon>
        <taxon>Erwiniaceae</taxon>
        <taxon>Pantoea</taxon>
    </lineage>
</organism>
<proteinExistence type="predicted"/>
<sequence>MKQLTAVLSAILLGLMGIHAAMANMSVYPMVINLDEKRNENTPIQITSKSENTQYVRVVVKEVIHPATPEEQEREVKSWQGKNIVVSPVKFALPAGANKLVRIIALQPVSHEHVYRIYFEPVAALDSDAPAVTNKINASIGMSLIWGVLVRQQPLIAQPAVEYDRHKQQLHNRGNVRVILQRYSYCKKEMKENACQWIQDQRSVYPGERYTLKNQPKHGALRLVFKLQGEDQEKIRVFP</sequence>
<reference evidence="2" key="1">
    <citation type="submission" date="2024-06" db="EMBL/GenBank/DDBJ databases">
        <title>Multiomics insights into the TNT degradation mechanism by Pantoea sp. BJ2 isolated from an ammunition destruction site.</title>
        <authorList>
            <person name="Luo J."/>
        </authorList>
    </citation>
    <scope>NUCLEOTIDE SEQUENCE</scope>
    <source>
        <strain evidence="2">BJ2</strain>
    </source>
</reference>
<evidence type="ECO:0000256" key="1">
    <source>
        <dbReference type="SAM" id="SignalP"/>
    </source>
</evidence>
<dbReference type="EMBL" id="CP158292">
    <property type="protein sequence ID" value="XBV45440.1"/>
    <property type="molecule type" value="Genomic_DNA"/>
</dbReference>
<dbReference type="Gene3D" id="2.60.40.3970">
    <property type="match status" value="1"/>
</dbReference>